<dbReference type="GeneID" id="37072091"/>
<protein>
    <submittedName>
        <fullName evidence="1">Uncharacterized protein</fullName>
    </submittedName>
</protein>
<name>A0A318ZGK6_9EURO</name>
<proteinExistence type="predicted"/>
<gene>
    <name evidence="1" type="ORF">BP01DRAFT_17981</name>
</gene>
<accession>A0A318ZGK6</accession>
<reference evidence="1 2" key="1">
    <citation type="submission" date="2016-12" db="EMBL/GenBank/DDBJ databases">
        <title>The genomes of Aspergillus section Nigri reveals drivers in fungal speciation.</title>
        <authorList>
            <consortium name="DOE Joint Genome Institute"/>
            <person name="Vesth T.C."/>
            <person name="Nybo J."/>
            <person name="Theobald S."/>
            <person name="Brandl J."/>
            <person name="Frisvad J.C."/>
            <person name="Nielsen K.F."/>
            <person name="Lyhne E.K."/>
            <person name="Kogle M.E."/>
            <person name="Kuo A."/>
            <person name="Riley R."/>
            <person name="Clum A."/>
            <person name="Nolan M."/>
            <person name="Lipzen A."/>
            <person name="Salamov A."/>
            <person name="Henrissat B."/>
            <person name="Wiebenga A."/>
            <person name="De Vries R.P."/>
            <person name="Grigoriev I.V."/>
            <person name="Mortensen U.H."/>
            <person name="Andersen M.R."/>
            <person name="Baker S.E."/>
        </authorList>
    </citation>
    <scope>NUCLEOTIDE SEQUENCE [LARGE SCALE GENOMIC DNA]</scope>
    <source>
        <strain evidence="1 2">JOP 1030-1</strain>
    </source>
</reference>
<keyword evidence="2" id="KW-1185">Reference proteome</keyword>
<dbReference type="Proteomes" id="UP000248349">
    <property type="component" value="Unassembled WGS sequence"/>
</dbReference>
<dbReference type="PROSITE" id="PS51257">
    <property type="entry name" value="PROKAR_LIPOPROTEIN"/>
    <property type="match status" value="1"/>
</dbReference>
<organism evidence="1 2">
    <name type="scientific">Aspergillus saccharolyticus JOP 1030-1</name>
    <dbReference type="NCBI Taxonomy" id="1450539"/>
    <lineage>
        <taxon>Eukaryota</taxon>
        <taxon>Fungi</taxon>
        <taxon>Dikarya</taxon>
        <taxon>Ascomycota</taxon>
        <taxon>Pezizomycotina</taxon>
        <taxon>Eurotiomycetes</taxon>
        <taxon>Eurotiomycetidae</taxon>
        <taxon>Eurotiales</taxon>
        <taxon>Aspergillaceae</taxon>
        <taxon>Aspergillus</taxon>
        <taxon>Aspergillus subgen. Circumdati</taxon>
    </lineage>
</organism>
<dbReference type="AlphaFoldDB" id="A0A318ZGK6"/>
<dbReference type="RefSeq" id="XP_025432581.1">
    <property type="nucleotide sequence ID" value="XM_025570863.1"/>
</dbReference>
<sequence>MLYDDKTMETSYKCLCTSQVFGLFACFDKIVTFLQRFISHSLPSQVDAIKTCDHLNHSTSTTVIHLIGISNLNNFLPLSDFFYYNMGQARICKLAIILCI</sequence>
<dbReference type="EMBL" id="KZ821227">
    <property type="protein sequence ID" value="PYH46599.1"/>
    <property type="molecule type" value="Genomic_DNA"/>
</dbReference>
<evidence type="ECO:0000313" key="1">
    <source>
        <dbReference type="EMBL" id="PYH46599.1"/>
    </source>
</evidence>
<evidence type="ECO:0000313" key="2">
    <source>
        <dbReference type="Proteomes" id="UP000248349"/>
    </source>
</evidence>